<dbReference type="InterPro" id="IPR005467">
    <property type="entry name" value="His_kinase_dom"/>
</dbReference>
<dbReference type="Proteomes" id="UP000275348">
    <property type="component" value="Unassembled WGS sequence"/>
</dbReference>
<proteinExistence type="predicted"/>
<dbReference type="Gene3D" id="1.10.287.130">
    <property type="match status" value="1"/>
</dbReference>
<dbReference type="Pfam" id="PF00512">
    <property type="entry name" value="HisKA"/>
    <property type="match status" value="1"/>
</dbReference>
<evidence type="ECO:0000256" key="2">
    <source>
        <dbReference type="ARBA" id="ARBA00012438"/>
    </source>
</evidence>
<organism evidence="10 11">
    <name type="scientific">Faecalibacter macacae</name>
    <dbReference type="NCBI Taxonomy" id="1859289"/>
    <lineage>
        <taxon>Bacteria</taxon>
        <taxon>Pseudomonadati</taxon>
        <taxon>Bacteroidota</taxon>
        <taxon>Flavobacteriia</taxon>
        <taxon>Flavobacteriales</taxon>
        <taxon>Weeksellaceae</taxon>
        <taxon>Faecalibacter</taxon>
    </lineage>
</organism>
<feature type="domain" description="Histidine kinase" evidence="9">
    <location>
        <begin position="222"/>
        <end position="416"/>
    </location>
</feature>
<keyword evidence="7 8" id="KW-1133">Transmembrane helix</keyword>
<dbReference type="Pfam" id="PF02518">
    <property type="entry name" value="HATPase_c"/>
    <property type="match status" value="1"/>
</dbReference>
<comment type="catalytic activity">
    <reaction evidence="1">
        <text>ATP + protein L-histidine = ADP + protein N-phospho-L-histidine.</text>
        <dbReference type="EC" id="2.7.13.3"/>
    </reaction>
</comment>
<name>A0A3L9MFS0_9FLAO</name>
<comment type="caution">
    <text evidence="10">The sequence shown here is derived from an EMBL/GenBank/DDBJ whole genome shotgun (WGS) entry which is preliminary data.</text>
</comment>
<evidence type="ECO:0000313" key="10">
    <source>
        <dbReference type="EMBL" id="RLZ11847.1"/>
    </source>
</evidence>
<dbReference type="InterPro" id="IPR050428">
    <property type="entry name" value="TCS_sensor_his_kinase"/>
</dbReference>
<feature type="transmembrane region" description="Helical" evidence="8">
    <location>
        <begin position="133"/>
        <end position="155"/>
    </location>
</feature>
<protein>
    <recommendedName>
        <fullName evidence="2">histidine kinase</fullName>
        <ecNumber evidence="2">2.7.13.3</ecNumber>
    </recommendedName>
</protein>
<dbReference type="GO" id="GO:0000155">
    <property type="term" value="F:phosphorelay sensor kinase activity"/>
    <property type="evidence" value="ECO:0007669"/>
    <property type="project" value="InterPro"/>
</dbReference>
<keyword evidence="8" id="KW-0472">Membrane</keyword>
<evidence type="ECO:0000313" key="11">
    <source>
        <dbReference type="Proteomes" id="UP000275348"/>
    </source>
</evidence>
<evidence type="ECO:0000259" key="9">
    <source>
        <dbReference type="PROSITE" id="PS50109"/>
    </source>
</evidence>
<dbReference type="InterPro" id="IPR003594">
    <property type="entry name" value="HATPase_dom"/>
</dbReference>
<dbReference type="SUPFAM" id="SSF55874">
    <property type="entry name" value="ATPase domain of HSP90 chaperone/DNA topoisomerase II/histidine kinase"/>
    <property type="match status" value="1"/>
</dbReference>
<dbReference type="GO" id="GO:0005886">
    <property type="term" value="C:plasma membrane"/>
    <property type="evidence" value="ECO:0007669"/>
    <property type="project" value="TreeGrafter"/>
</dbReference>
<dbReference type="Gene3D" id="3.30.565.10">
    <property type="entry name" value="Histidine kinase-like ATPase, C-terminal domain"/>
    <property type="match status" value="1"/>
</dbReference>
<accession>A0A3L9MFS0</accession>
<keyword evidence="5 8" id="KW-0812">Transmembrane</keyword>
<evidence type="ECO:0000256" key="6">
    <source>
        <dbReference type="ARBA" id="ARBA00022777"/>
    </source>
</evidence>
<dbReference type="InterPro" id="IPR003661">
    <property type="entry name" value="HisK_dim/P_dom"/>
</dbReference>
<evidence type="ECO:0000256" key="7">
    <source>
        <dbReference type="ARBA" id="ARBA00022989"/>
    </source>
</evidence>
<dbReference type="OrthoDB" id="1522504at2"/>
<dbReference type="EC" id="2.7.13.3" evidence="2"/>
<keyword evidence="3" id="KW-0597">Phosphoprotein</keyword>
<keyword evidence="6 10" id="KW-0418">Kinase</keyword>
<reference evidence="10 11" key="1">
    <citation type="submission" date="2018-10" db="EMBL/GenBank/DDBJ databases">
        <authorList>
            <person name="Chen X."/>
        </authorList>
    </citation>
    <scope>NUCLEOTIDE SEQUENCE [LARGE SCALE GENOMIC DNA]</scope>
    <source>
        <strain evidence="10 11">YIM 102668</strain>
    </source>
</reference>
<dbReference type="PROSITE" id="PS50109">
    <property type="entry name" value="HIS_KIN"/>
    <property type="match status" value="1"/>
</dbReference>
<evidence type="ECO:0000256" key="5">
    <source>
        <dbReference type="ARBA" id="ARBA00022692"/>
    </source>
</evidence>
<keyword evidence="4" id="KW-0808">Transferase</keyword>
<dbReference type="RefSeq" id="WP_121933657.1">
    <property type="nucleotide sequence ID" value="NZ_RDOJ01000003.1"/>
</dbReference>
<evidence type="ECO:0000256" key="8">
    <source>
        <dbReference type="SAM" id="Phobius"/>
    </source>
</evidence>
<gene>
    <name evidence="10" type="ORF">EAH69_02695</name>
</gene>
<sequence>MKISLKNYTFRYLTISLLAIIGIWAFLFRSFILDEVYDNVDDGLKNQKIEIIRHSYIDSEIVKTNDFGLAQFRILPVAVSDYNEMNRFTNEKVFMPYDGEDEPYRILRTGFYGKNGQPYSLEIRTSTVEEDDLIYDLTISLVVLYLLILISILLINHYGLKKAFLPFELILKQLQTYRFGQAIHLEKVETNVREFNILQNEISTMIERNEKVFSDQKLFIENASHELQTPIAIASNKIDLILENEEIKESTYLQLVETKKSLWRMVNLNKSLLMLSRIENQQYQTKKMVDFVPIVNELLEDFEMIFELNNINLETQLSASFIVEFNQDLAHILISNLLRNAIKHNNKDKIIKVESNADELIFSNSSDATTLNVDIIYNRFYKQGSQSDSNGLGLSIVQTIINNQNTLKLDYQFRNGLHQFILKKV</sequence>
<dbReference type="PANTHER" id="PTHR45436:SF5">
    <property type="entry name" value="SENSOR HISTIDINE KINASE TRCS"/>
    <property type="match status" value="1"/>
</dbReference>
<dbReference type="AlphaFoldDB" id="A0A3L9MFS0"/>
<dbReference type="InterPro" id="IPR036890">
    <property type="entry name" value="HATPase_C_sf"/>
</dbReference>
<evidence type="ECO:0000256" key="3">
    <source>
        <dbReference type="ARBA" id="ARBA00022553"/>
    </source>
</evidence>
<evidence type="ECO:0000256" key="4">
    <source>
        <dbReference type="ARBA" id="ARBA00022679"/>
    </source>
</evidence>
<dbReference type="EMBL" id="RDOJ01000003">
    <property type="protein sequence ID" value="RLZ11847.1"/>
    <property type="molecule type" value="Genomic_DNA"/>
</dbReference>
<feature type="transmembrane region" description="Helical" evidence="8">
    <location>
        <begin position="12"/>
        <end position="32"/>
    </location>
</feature>
<keyword evidence="11" id="KW-1185">Reference proteome</keyword>
<evidence type="ECO:0000256" key="1">
    <source>
        <dbReference type="ARBA" id="ARBA00000085"/>
    </source>
</evidence>
<dbReference type="CDD" id="cd00082">
    <property type="entry name" value="HisKA"/>
    <property type="match status" value="1"/>
</dbReference>
<dbReference type="SUPFAM" id="SSF47384">
    <property type="entry name" value="Homodimeric domain of signal transducing histidine kinase"/>
    <property type="match status" value="1"/>
</dbReference>
<dbReference type="SMART" id="SM00388">
    <property type="entry name" value="HisKA"/>
    <property type="match status" value="1"/>
</dbReference>
<dbReference type="InterPro" id="IPR036097">
    <property type="entry name" value="HisK_dim/P_sf"/>
</dbReference>
<dbReference type="PANTHER" id="PTHR45436">
    <property type="entry name" value="SENSOR HISTIDINE KINASE YKOH"/>
    <property type="match status" value="1"/>
</dbReference>